<dbReference type="PANTHER" id="PTHR11851">
    <property type="entry name" value="METALLOPROTEASE"/>
    <property type="match status" value="1"/>
</dbReference>
<proteinExistence type="inferred from homology"/>
<comment type="similarity">
    <text evidence="1">Belongs to the peptidase M16 family.</text>
</comment>
<name>A0A6C0BPF9_9ZZZZ</name>
<sequence length="416" mass="48719">MLNTKFVLSNNDLFELKIYIPCGAINEDDDQSGISHFLEHIKFNKTTQSPTLNKEFNKAKTLGSTINAYTTMDHTTFFTSSSSKNWKTITKLLLKIVFDTKFSNNNIENERKIVFEEKAMRYDNHIAANVLDTLHLSKDNPYVTKSIIGSDKSLLNISNADLKKFNDEHYFVDNCIFLISCSNSQKEKICDFIMNFLKKIKHLKWTNEHKKIIDTCLYKSYDFNLQVNINTSSEFNRVLLNFRSFCLTNEDVCFLPVINYIVTEELYKELREDKAFVYKIYCTNDTQLHVGFTRVSFTTTYDNVSIIINKIVEIIESLSKNKTLFDKQMSSFLNKFDIDKSCYIMSDVVFSSRQIKDSSVLREIINDFTYNHFKKLSKYIFDLNYMSAMIISNNKSVDYHINMFKKELKYNAYQAL</sequence>
<feature type="domain" description="Peptidase M16 C-terminal" evidence="3">
    <location>
        <begin position="156"/>
        <end position="321"/>
    </location>
</feature>
<dbReference type="EMBL" id="MN739219">
    <property type="protein sequence ID" value="QHS94315.1"/>
    <property type="molecule type" value="Genomic_DNA"/>
</dbReference>
<dbReference type="InterPro" id="IPR011249">
    <property type="entry name" value="Metalloenz_LuxS/M16"/>
</dbReference>
<evidence type="ECO:0000259" key="3">
    <source>
        <dbReference type="Pfam" id="PF05193"/>
    </source>
</evidence>
<evidence type="ECO:0000313" key="4">
    <source>
        <dbReference type="EMBL" id="QHS94315.1"/>
    </source>
</evidence>
<feature type="domain" description="Peptidase M16 N-terminal" evidence="2">
    <location>
        <begin position="15"/>
        <end position="135"/>
    </location>
</feature>
<evidence type="ECO:0000256" key="1">
    <source>
        <dbReference type="ARBA" id="ARBA00007261"/>
    </source>
</evidence>
<dbReference type="Pfam" id="PF05193">
    <property type="entry name" value="Peptidase_M16_C"/>
    <property type="match status" value="1"/>
</dbReference>
<dbReference type="Pfam" id="PF00675">
    <property type="entry name" value="Peptidase_M16"/>
    <property type="match status" value="1"/>
</dbReference>
<dbReference type="AlphaFoldDB" id="A0A6C0BPF9"/>
<dbReference type="InterPro" id="IPR050361">
    <property type="entry name" value="MPP/UQCRC_Complex"/>
</dbReference>
<organism evidence="4">
    <name type="scientific">viral metagenome</name>
    <dbReference type="NCBI Taxonomy" id="1070528"/>
    <lineage>
        <taxon>unclassified sequences</taxon>
        <taxon>metagenomes</taxon>
        <taxon>organismal metagenomes</taxon>
    </lineage>
</organism>
<dbReference type="InterPro" id="IPR007863">
    <property type="entry name" value="Peptidase_M16_C"/>
</dbReference>
<dbReference type="Gene3D" id="3.30.830.10">
    <property type="entry name" value="Metalloenzyme, LuxS/M16 peptidase-like"/>
    <property type="match status" value="2"/>
</dbReference>
<dbReference type="InterPro" id="IPR011765">
    <property type="entry name" value="Pept_M16_N"/>
</dbReference>
<evidence type="ECO:0008006" key="5">
    <source>
        <dbReference type="Google" id="ProtNLM"/>
    </source>
</evidence>
<dbReference type="SUPFAM" id="SSF63411">
    <property type="entry name" value="LuxS/MPP-like metallohydrolase"/>
    <property type="match status" value="2"/>
</dbReference>
<dbReference type="PANTHER" id="PTHR11851:SF49">
    <property type="entry name" value="MITOCHONDRIAL-PROCESSING PEPTIDASE SUBUNIT ALPHA"/>
    <property type="match status" value="1"/>
</dbReference>
<evidence type="ECO:0000259" key="2">
    <source>
        <dbReference type="Pfam" id="PF00675"/>
    </source>
</evidence>
<dbReference type="GO" id="GO:0046872">
    <property type="term" value="F:metal ion binding"/>
    <property type="evidence" value="ECO:0007669"/>
    <property type="project" value="InterPro"/>
</dbReference>
<protein>
    <recommendedName>
        <fullName evidence="5">Peptidase M16 N-terminal domain-containing protein</fullName>
    </recommendedName>
</protein>
<accession>A0A6C0BPF9</accession>
<reference evidence="4" key="1">
    <citation type="journal article" date="2020" name="Nature">
        <title>Giant virus diversity and host interactions through global metagenomics.</title>
        <authorList>
            <person name="Schulz F."/>
            <person name="Roux S."/>
            <person name="Paez-Espino D."/>
            <person name="Jungbluth S."/>
            <person name="Walsh D.A."/>
            <person name="Denef V.J."/>
            <person name="McMahon K.D."/>
            <person name="Konstantinidis K.T."/>
            <person name="Eloe-Fadrosh E.A."/>
            <person name="Kyrpides N.C."/>
            <person name="Woyke T."/>
        </authorList>
    </citation>
    <scope>NUCLEOTIDE SEQUENCE</scope>
    <source>
        <strain evidence="4">GVMAG-M-3300018416-26</strain>
    </source>
</reference>